<dbReference type="Pfam" id="PF03473">
    <property type="entry name" value="MOSC"/>
    <property type="match status" value="1"/>
</dbReference>
<protein>
    <submittedName>
        <fullName evidence="2">MOSC domain-containing protein</fullName>
    </submittedName>
</protein>
<accession>A0ABS5Y3K4</accession>
<evidence type="ECO:0000313" key="2">
    <source>
        <dbReference type="EMBL" id="MBT9312423.1"/>
    </source>
</evidence>
<dbReference type="Gene3D" id="2.40.33.20">
    <property type="entry name" value="PK beta-barrel domain-like"/>
    <property type="match status" value="1"/>
</dbReference>
<sequence>MSSNLPNGSGAVVSLWRYPVKSMLGEELTTAAVTDGGLLGDRAYGLIDQATGNVASAKLPRKWGKLLGCRSAFVEPPVLGKPLPPVQITLSDGTIVTSEHEQIDVFLSQMLQRDVTLATQRPKEPSVERLDALAAEETILDIGALMMEGRFSDYAAVHLMTTATLDRLNELYPQGRFEVRRFRPNIVVTPAPDQKGFVENDWVGKTVAIGDQVRLRITDPCPRCAITTLAQSDLPEDLGVLRAIAQHNQLGIPALEGEKLPSAGVYAFVLQGGTVHQGDTVRVEPPDQ</sequence>
<dbReference type="RefSeq" id="WP_215618322.1">
    <property type="nucleotide sequence ID" value="NZ_JADOER010000008.1"/>
</dbReference>
<evidence type="ECO:0000259" key="1">
    <source>
        <dbReference type="PROSITE" id="PS51340"/>
    </source>
</evidence>
<dbReference type="PROSITE" id="PS51340">
    <property type="entry name" value="MOSC"/>
    <property type="match status" value="1"/>
</dbReference>
<dbReference type="InterPro" id="IPR011037">
    <property type="entry name" value="Pyrv_Knase-like_insert_dom_sf"/>
</dbReference>
<organism evidence="2 3">
    <name type="scientific">Leptothoe kymatousa TAU-MAC 1615</name>
    <dbReference type="NCBI Taxonomy" id="2364775"/>
    <lineage>
        <taxon>Bacteria</taxon>
        <taxon>Bacillati</taxon>
        <taxon>Cyanobacteriota</taxon>
        <taxon>Cyanophyceae</taxon>
        <taxon>Nodosilineales</taxon>
        <taxon>Cymatolegaceae</taxon>
        <taxon>Leptothoe</taxon>
        <taxon>Leptothoe kymatousa</taxon>
    </lineage>
</organism>
<dbReference type="PANTHER" id="PTHR36930">
    <property type="entry name" value="METAL-SULFUR CLUSTER BIOSYNTHESIS PROTEINS YUAD-RELATED"/>
    <property type="match status" value="1"/>
</dbReference>
<dbReference type="Proteomes" id="UP001196661">
    <property type="component" value="Unassembled WGS sequence"/>
</dbReference>
<proteinExistence type="predicted"/>
<dbReference type="InterPro" id="IPR005302">
    <property type="entry name" value="MoCF_Sase_C"/>
</dbReference>
<dbReference type="Pfam" id="PF03476">
    <property type="entry name" value="MOSC_N"/>
    <property type="match status" value="1"/>
</dbReference>
<feature type="domain" description="MOSC" evidence="1">
    <location>
        <begin position="128"/>
        <end position="284"/>
    </location>
</feature>
<dbReference type="EMBL" id="JADOER010000008">
    <property type="protein sequence ID" value="MBT9312423.1"/>
    <property type="molecule type" value="Genomic_DNA"/>
</dbReference>
<dbReference type="SUPFAM" id="SSF50800">
    <property type="entry name" value="PK beta-barrel domain-like"/>
    <property type="match status" value="1"/>
</dbReference>
<gene>
    <name evidence="2" type="ORF">IXB28_09420</name>
</gene>
<dbReference type="InterPro" id="IPR052716">
    <property type="entry name" value="MOSC_domain"/>
</dbReference>
<dbReference type="SUPFAM" id="SSF141673">
    <property type="entry name" value="MOSC N-terminal domain-like"/>
    <property type="match status" value="1"/>
</dbReference>
<evidence type="ECO:0000313" key="3">
    <source>
        <dbReference type="Proteomes" id="UP001196661"/>
    </source>
</evidence>
<comment type="caution">
    <text evidence="2">The sequence shown here is derived from an EMBL/GenBank/DDBJ whole genome shotgun (WGS) entry which is preliminary data.</text>
</comment>
<keyword evidence="3" id="KW-1185">Reference proteome</keyword>
<reference evidence="2 3" key="1">
    <citation type="journal article" date="2021" name="Mar. Drugs">
        <title>Genome Reduction and Secondary Metabolism of the Marine Sponge-Associated Cyanobacterium Leptothoe.</title>
        <authorList>
            <person name="Konstantinou D."/>
            <person name="Popin R.V."/>
            <person name="Fewer D.P."/>
            <person name="Sivonen K."/>
            <person name="Gkelis S."/>
        </authorList>
    </citation>
    <scope>NUCLEOTIDE SEQUENCE [LARGE SCALE GENOMIC DNA]</scope>
    <source>
        <strain evidence="2 3">TAU-MAC 1615</strain>
    </source>
</reference>
<name>A0ABS5Y3K4_9CYAN</name>
<dbReference type="InterPro" id="IPR005303">
    <property type="entry name" value="MOCOS_middle"/>
</dbReference>
<dbReference type="PANTHER" id="PTHR36930:SF1">
    <property type="entry name" value="MOSC DOMAIN-CONTAINING PROTEIN"/>
    <property type="match status" value="1"/>
</dbReference>